<accession>A0A5E4QS25</accession>
<dbReference type="Proteomes" id="UP000324832">
    <property type="component" value="Unassembled WGS sequence"/>
</dbReference>
<evidence type="ECO:0000313" key="2">
    <source>
        <dbReference type="Proteomes" id="UP000324832"/>
    </source>
</evidence>
<sequence length="128" mass="14380">MSSALVWVAVSTCGVRVRVRQHGHVGSVERTRQPRCCRYTERAHQCVGRLRIKAARPRGSSGCSRVERRRAQFWFAGSPHTGHLTVTLDVAGTDVLGARGRREGHRVVLRCVTWRGRSTPASWLYDES</sequence>
<evidence type="ECO:0000313" key="1">
    <source>
        <dbReference type="EMBL" id="VVC99687.1"/>
    </source>
</evidence>
<name>A0A5E4QS25_9NEOP</name>
<proteinExistence type="predicted"/>
<protein>
    <submittedName>
        <fullName evidence="1">Uncharacterized protein</fullName>
    </submittedName>
</protein>
<gene>
    <name evidence="1" type="ORF">LSINAPIS_LOCUS10514</name>
</gene>
<dbReference type="EMBL" id="FZQP02004267">
    <property type="protein sequence ID" value="VVC99687.1"/>
    <property type="molecule type" value="Genomic_DNA"/>
</dbReference>
<reference evidence="1 2" key="1">
    <citation type="submission" date="2017-07" db="EMBL/GenBank/DDBJ databases">
        <authorList>
            <person name="Talla V."/>
            <person name="Backstrom N."/>
        </authorList>
    </citation>
    <scope>NUCLEOTIDE SEQUENCE [LARGE SCALE GENOMIC DNA]</scope>
</reference>
<organism evidence="1 2">
    <name type="scientific">Leptidea sinapis</name>
    <dbReference type="NCBI Taxonomy" id="189913"/>
    <lineage>
        <taxon>Eukaryota</taxon>
        <taxon>Metazoa</taxon>
        <taxon>Ecdysozoa</taxon>
        <taxon>Arthropoda</taxon>
        <taxon>Hexapoda</taxon>
        <taxon>Insecta</taxon>
        <taxon>Pterygota</taxon>
        <taxon>Neoptera</taxon>
        <taxon>Endopterygota</taxon>
        <taxon>Lepidoptera</taxon>
        <taxon>Glossata</taxon>
        <taxon>Ditrysia</taxon>
        <taxon>Papilionoidea</taxon>
        <taxon>Pieridae</taxon>
        <taxon>Dismorphiinae</taxon>
        <taxon>Leptidea</taxon>
    </lineage>
</organism>
<dbReference type="AlphaFoldDB" id="A0A5E4QS25"/>
<keyword evidence="2" id="KW-1185">Reference proteome</keyword>